<reference evidence="4 5" key="1">
    <citation type="submission" date="2021-06" db="EMBL/GenBank/DDBJ databases">
        <authorList>
            <person name="Kallberg Y."/>
            <person name="Tangrot J."/>
            <person name="Rosling A."/>
        </authorList>
    </citation>
    <scope>NUCLEOTIDE SEQUENCE [LARGE SCALE GENOMIC DNA]</scope>
    <source>
        <strain evidence="4 5">120-4 pot B 10/14</strain>
    </source>
</reference>
<evidence type="ECO:0000256" key="1">
    <source>
        <dbReference type="PROSITE-ProRule" id="PRU00325"/>
    </source>
</evidence>
<dbReference type="InterPro" id="IPR007527">
    <property type="entry name" value="Znf_SWIM"/>
</dbReference>
<keyword evidence="1" id="KW-0863">Zinc-finger</keyword>
<evidence type="ECO:0000313" key="4">
    <source>
        <dbReference type="EMBL" id="CAG8813341.1"/>
    </source>
</evidence>
<proteinExistence type="predicted"/>
<dbReference type="EMBL" id="CAJVQB010028964">
    <property type="protein sequence ID" value="CAG8813341.1"/>
    <property type="molecule type" value="Genomic_DNA"/>
</dbReference>
<protein>
    <submittedName>
        <fullName evidence="4">32376_t:CDS:1</fullName>
    </submittedName>
</protein>
<feature type="non-terminal residue" evidence="4">
    <location>
        <position position="1"/>
    </location>
</feature>
<sequence length="599" mass="67538">IRCICNEEKAREWFMEFQSWSKTTMPETKGFEIKGKRVLFRELRHCIHSDHVRKKQGHREIKYPHSSRVRNTSCTATIHLRLERQRLSLSHPLEVNLVFTHNHVINSAASLSFRRVKKEVSEKFINLFRDGHSPASALHVNEDDLHLNATSEQELLETLADRACNPGYDYVAKLFQQYRHNALGSRNGNLMFERLAAVVSQYNESGLGKAILQMYNANSGDAFILCIVTNLMARVHERILQAREICYMDASASFDPLNTSITLLYTSCAAGALPLGLFLTSDEMEITIEKVLNLLKTILPPNAFYGLGPQAGPTVFLTDNSSSERNTLKCCWPKAHMHPGALRIAKRFLCPGWESVNMHAIQKTNAENEYLVPSTKENSDVIYTVNSEIGVCSCSVGMTGAPCKHQGAVSVKYHISTFNFIPSLKPVDRAIFAYIALGYISRDESFYASLHARPTLQSQEVSFDNAKAGKLLPDYIFRDESFYSSLKPEEPTNEDKEIKMTSDSNFIAFLDEVKSDYQSAGQPLQIALDKFKDYNAAKSKSISQLSSYLYDLNSNLDPMARLKSENAMLDPQAIPARKKRKTGKKEHNLGKNISENQPN</sequence>
<evidence type="ECO:0000313" key="5">
    <source>
        <dbReference type="Proteomes" id="UP000789901"/>
    </source>
</evidence>
<name>A0ABN7W2X9_GIGMA</name>
<feature type="region of interest" description="Disordered" evidence="2">
    <location>
        <begin position="566"/>
        <end position="599"/>
    </location>
</feature>
<dbReference type="PANTHER" id="PTHR35385:SF2">
    <property type="entry name" value="PROTEIN B, PUTATIVE-RELATED"/>
    <property type="match status" value="1"/>
</dbReference>
<organism evidence="4 5">
    <name type="scientific">Gigaspora margarita</name>
    <dbReference type="NCBI Taxonomy" id="4874"/>
    <lineage>
        <taxon>Eukaryota</taxon>
        <taxon>Fungi</taxon>
        <taxon>Fungi incertae sedis</taxon>
        <taxon>Mucoromycota</taxon>
        <taxon>Glomeromycotina</taxon>
        <taxon>Glomeromycetes</taxon>
        <taxon>Diversisporales</taxon>
        <taxon>Gigasporaceae</taxon>
        <taxon>Gigaspora</taxon>
    </lineage>
</organism>
<comment type="caution">
    <text evidence="4">The sequence shown here is derived from an EMBL/GenBank/DDBJ whole genome shotgun (WGS) entry which is preliminary data.</text>
</comment>
<feature type="domain" description="SWIM-type" evidence="3">
    <location>
        <begin position="383"/>
        <end position="414"/>
    </location>
</feature>
<dbReference type="PANTHER" id="PTHR35385">
    <property type="entry name" value="PROTEIN B, PUTATIVE-RELATED-RELATED"/>
    <property type="match status" value="1"/>
</dbReference>
<evidence type="ECO:0000256" key="2">
    <source>
        <dbReference type="SAM" id="MobiDB-lite"/>
    </source>
</evidence>
<dbReference type="PROSITE" id="PS50966">
    <property type="entry name" value="ZF_SWIM"/>
    <property type="match status" value="1"/>
</dbReference>
<dbReference type="Proteomes" id="UP000789901">
    <property type="component" value="Unassembled WGS sequence"/>
</dbReference>
<evidence type="ECO:0000259" key="3">
    <source>
        <dbReference type="PROSITE" id="PS50966"/>
    </source>
</evidence>
<accession>A0ABN7W2X9</accession>
<keyword evidence="5" id="KW-1185">Reference proteome</keyword>
<gene>
    <name evidence="4" type="ORF">GMARGA_LOCUS25761</name>
</gene>
<keyword evidence="1" id="KW-0862">Zinc</keyword>
<keyword evidence="1" id="KW-0479">Metal-binding</keyword>